<organism evidence="1 2">
    <name type="scientific">Atopobium minutum 10063974</name>
    <dbReference type="NCBI Taxonomy" id="997872"/>
    <lineage>
        <taxon>Bacteria</taxon>
        <taxon>Bacillati</taxon>
        <taxon>Actinomycetota</taxon>
        <taxon>Coriobacteriia</taxon>
        <taxon>Coriobacteriales</taxon>
        <taxon>Atopobiaceae</taxon>
        <taxon>Atopobium</taxon>
    </lineage>
</organism>
<proteinExistence type="predicted"/>
<sequence length="105" mass="11346">MLMAIASDTITVWHNTGTPKQAQWTRGIVSGCRIDWAVGYIPSGVGPVAQTSMKAYLFRRLDIAAGDRIVLGVDDSETPPHTSIRVSTVAVWADGGHFHHMEVSA</sequence>
<comment type="caution">
    <text evidence="1">The sequence shown here is derived from an EMBL/GenBank/DDBJ whole genome shotgun (WGS) entry which is preliminary data.</text>
</comment>
<accession>N2BQU0</accession>
<name>N2BQU0_9ACTN</name>
<dbReference type="HOGENOM" id="CLU_2230928_0_0_11"/>
<protein>
    <submittedName>
        <fullName evidence="1">Uncharacterized protein</fullName>
    </submittedName>
</protein>
<evidence type="ECO:0000313" key="1">
    <source>
        <dbReference type="EMBL" id="EMZ42641.1"/>
    </source>
</evidence>
<reference evidence="1 2" key="1">
    <citation type="submission" date="2013-03" db="EMBL/GenBank/DDBJ databases">
        <title>The Genome Sequence of Atopobium minutum 10063974.</title>
        <authorList>
            <consortium name="The Broad Institute Genome Sequencing Platform"/>
            <person name="Earl A."/>
            <person name="Ward D."/>
            <person name="Feldgarden M."/>
            <person name="Gevers D."/>
            <person name="Lambert T."/>
            <person name="Marvaud J.-C."/>
            <person name="Courvalin P."/>
            <person name="Walker B."/>
            <person name="Young S.K."/>
            <person name="Zeng Q."/>
            <person name="Gargeya S."/>
            <person name="Fitzgerald M."/>
            <person name="Haas B."/>
            <person name="Abouelleil A."/>
            <person name="Alvarado L."/>
            <person name="Arachchi H.M."/>
            <person name="Berlin A.M."/>
            <person name="Chapman S.B."/>
            <person name="Dewar J."/>
            <person name="Goldberg J."/>
            <person name="Griggs A."/>
            <person name="Gujja S."/>
            <person name="Hansen M."/>
            <person name="Howarth C."/>
            <person name="Imamovic A."/>
            <person name="Larimer J."/>
            <person name="McCowan C."/>
            <person name="Murphy C."/>
            <person name="Neiman D."/>
            <person name="Pearson M."/>
            <person name="Priest M."/>
            <person name="Roberts A."/>
            <person name="Saif S."/>
            <person name="Shea T."/>
            <person name="Sisk P."/>
            <person name="Sykes S."/>
            <person name="Wortman J."/>
            <person name="Nusbaum C."/>
            <person name="Birren B."/>
        </authorList>
    </citation>
    <scope>NUCLEOTIDE SEQUENCE [LARGE SCALE GENOMIC DNA]</scope>
    <source>
        <strain evidence="1 2">10063974</strain>
    </source>
</reference>
<dbReference type="Proteomes" id="UP000012651">
    <property type="component" value="Unassembled WGS sequence"/>
</dbReference>
<keyword evidence="2" id="KW-1185">Reference proteome</keyword>
<gene>
    <name evidence="1" type="ORF">HMPREF1091_00199</name>
</gene>
<dbReference type="AlphaFoldDB" id="N2BQU0"/>
<dbReference type="EMBL" id="AGXC01000001">
    <property type="protein sequence ID" value="EMZ42641.1"/>
    <property type="molecule type" value="Genomic_DNA"/>
</dbReference>
<evidence type="ECO:0000313" key="2">
    <source>
        <dbReference type="Proteomes" id="UP000012651"/>
    </source>
</evidence>